<dbReference type="EMBL" id="BAABDE010000020">
    <property type="protein sequence ID" value="GAA3806506.1"/>
    <property type="molecule type" value="Genomic_DNA"/>
</dbReference>
<evidence type="ECO:0000313" key="1">
    <source>
        <dbReference type="EMBL" id="GAA3806506.1"/>
    </source>
</evidence>
<comment type="caution">
    <text evidence="1">The sequence shown here is derived from an EMBL/GenBank/DDBJ whole genome shotgun (WGS) entry which is preliminary data.</text>
</comment>
<organism evidence="1 2">
    <name type="scientific">Streptomyces coacervatus</name>
    <dbReference type="NCBI Taxonomy" id="647381"/>
    <lineage>
        <taxon>Bacteria</taxon>
        <taxon>Bacillati</taxon>
        <taxon>Actinomycetota</taxon>
        <taxon>Actinomycetes</taxon>
        <taxon>Kitasatosporales</taxon>
        <taxon>Streptomycetaceae</taxon>
        <taxon>Streptomyces</taxon>
    </lineage>
</organism>
<accession>A0ABP7HZH5</accession>
<proteinExistence type="predicted"/>
<reference evidence="2" key="1">
    <citation type="journal article" date="2019" name="Int. J. Syst. Evol. Microbiol.">
        <title>The Global Catalogue of Microorganisms (GCM) 10K type strain sequencing project: providing services to taxonomists for standard genome sequencing and annotation.</title>
        <authorList>
            <consortium name="The Broad Institute Genomics Platform"/>
            <consortium name="The Broad Institute Genome Sequencing Center for Infectious Disease"/>
            <person name="Wu L."/>
            <person name="Ma J."/>
        </authorList>
    </citation>
    <scope>NUCLEOTIDE SEQUENCE [LARGE SCALE GENOMIC DNA]</scope>
    <source>
        <strain evidence="2">JCM 17138</strain>
    </source>
</reference>
<evidence type="ECO:0000313" key="2">
    <source>
        <dbReference type="Proteomes" id="UP001501009"/>
    </source>
</evidence>
<dbReference type="Proteomes" id="UP001501009">
    <property type="component" value="Unassembled WGS sequence"/>
</dbReference>
<name>A0ABP7HZH5_9ACTN</name>
<dbReference type="RefSeq" id="WP_425579579.1">
    <property type="nucleotide sequence ID" value="NZ_BAABDE010000020.1"/>
</dbReference>
<protein>
    <submittedName>
        <fullName evidence="1">Uncharacterized protein</fullName>
    </submittedName>
</protein>
<gene>
    <name evidence="1" type="ORF">GCM10022403_045700</name>
</gene>
<sequence>MHAFEAHLSRRLPHLTVADRSVVLRTLKHMGRLLDHDGHCIGVVPLRHPHGPGRTTAVSAL</sequence>
<keyword evidence="2" id="KW-1185">Reference proteome</keyword>